<dbReference type="Pfam" id="PF17940">
    <property type="entry name" value="TetR_C_31"/>
    <property type="match status" value="1"/>
</dbReference>
<keyword evidence="1" id="KW-0805">Transcription regulation</keyword>
<dbReference type="Pfam" id="PF00440">
    <property type="entry name" value="TetR_N"/>
    <property type="match status" value="1"/>
</dbReference>
<dbReference type="RefSeq" id="WP_177171548.1">
    <property type="nucleotide sequence ID" value="NZ_FNZZ01000002.1"/>
</dbReference>
<dbReference type="PANTHER" id="PTHR30055:SF234">
    <property type="entry name" value="HTH-TYPE TRANSCRIPTIONAL REGULATOR BETI"/>
    <property type="match status" value="1"/>
</dbReference>
<accession>A0A1H7L3C4</accession>
<sequence length="221" mass="23882">MPAAVEPVSVARRSGKSEVHILRRTQEQRTAETRAALFAAAVATISRLGYSGASNAEIADEAGVSRGAITHHFATRAAFIAEVVRWVFEQEVAAYQQIQRDRHVGTRVSDWPAISWEVLSRPSGVAVLEIFVASRSDPELASLIRPAQQAIEEAAASAFFDRIGATVRDPAAIRLVVWAVRGMALGREFIDDPGSMQASVDLLTSMFARLSPSGNLEELIG</sequence>
<dbReference type="PRINTS" id="PR00455">
    <property type="entry name" value="HTHTETR"/>
</dbReference>
<evidence type="ECO:0000313" key="6">
    <source>
        <dbReference type="EMBL" id="SEK93300.1"/>
    </source>
</evidence>
<dbReference type="EMBL" id="FNZZ01000002">
    <property type="protein sequence ID" value="SEK93300.1"/>
    <property type="molecule type" value="Genomic_DNA"/>
</dbReference>
<name>A0A1H7L3C4_9SPHN</name>
<evidence type="ECO:0000256" key="3">
    <source>
        <dbReference type="ARBA" id="ARBA00023163"/>
    </source>
</evidence>
<feature type="DNA-binding region" description="H-T-H motif" evidence="4">
    <location>
        <begin position="54"/>
        <end position="73"/>
    </location>
</feature>
<dbReference type="PANTHER" id="PTHR30055">
    <property type="entry name" value="HTH-TYPE TRANSCRIPTIONAL REGULATOR RUTR"/>
    <property type="match status" value="1"/>
</dbReference>
<dbReference type="STRING" id="1855283.SAMN05216382_1136"/>
<organism evidence="6 7">
    <name type="scientific">Sphingomonas palmae</name>
    <dbReference type="NCBI Taxonomy" id="1855283"/>
    <lineage>
        <taxon>Bacteria</taxon>
        <taxon>Pseudomonadati</taxon>
        <taxon>Pseudomonadota</taxon>
        <taxon>Alphaproteobacteria</taxon>
        <taxon>Sphingomonadales</taxon>
        <taxon>Sphingomonadaceae</taxon>
        <taxon>Sphingomonas</taxon>
    </lineage>
</organism>
<dbReference type="InterPro" id="IPR050109">
    <property type="entry name" value="HTH-type_TetR-like_transc_reg"/>
</dbReference>
<dbReference type="InterPro" id="IPR041583">
    <property type="entry name" value="TetR_C_31"/>
</dbReference>
<proteinExistence type="predicted"/>
<dbReference type="GO" id="GO:0000976">
    <property type="term" value="F:transcription cis-regulatory region binding"/>
    <property type="evidence" value="ECO:0007669"/>
    <property type="project" value="TreeGrafter"/>
</dbReference>
<dbReference type="GO" id="GO:0003700">
    <property type="term" value="F:DNA-binding transcription factor activity"/>
    <property type="evidence" value="ECO:0007669"/>
    <property type="project" value="TreeGrafter"/>
</dbReference>
<dbReference type="PROSITE" id="PS50977">
    <property type="entry name" value="HTH_TETR_2"/>
    <property type="match status" value="1"/>
</dbReference>
<keyword evidence="7" id="KW-1185">Reference proteome</keyword>
<protein>
    <submittedName>
        <fullName evidence="6">Transcriptional regulator, TetR family</fullName>
    </submittedName>
</protein>
<dbReference type="SUPFAM" id="SSF46689">
    <property type="entry name" value="Homeodomain-like"/>
    <property type="match status" value="1"/>
</dbReference>
<keyword evidence="2 4" id="KW-0238">DNA-binding</keyword>
<keyword evidence="3" id="KW-0804">Transcription</keyword>
<evidence type="ECO:0000256" key="1">
    <source>
        <dbReference type="ARBA" id="ARBA00023015"/>
    </source>
</evidence>
<evidence type="ECO:0000256" key="2">
    <source>
        <dbReference type="ARBA" id="ARBA00023125"/>
    </source>
</evidence>
<gene>
    <name evidence="6" type="ORF">SAMN05216382_1136</name>
</gene>
<reference evidence="7" key="1">
    <citation type="submission" date="2016-10" db="EMBL/GenBank/DDBJ databases">
        <authorList>
            <person name="Varghese N."/>
            <person name="Submissions S."/>
        </authorList>
    </citation>
    <scope>NUCLEOTIDE SEQUENCE [LARGE SCALE GENOMIC DNA]</scope>
    <source>
        <strain evidence="7">JS21-1</strain>
    </source>
</reference>
<dbReference type="Proteomes" id="UP000199214">
    <property type="component" value="Unassembled WGS sequence"/>
</dbReference>
<evidence type="ECO:0000256" key="4">
    <source>
        <dbReference type="PROSITE-ProRule" id="PRU00335"/>
    </source>
</evidence>
<evidence type="ECO:0000313" key="7">
    <source>
        <dbReference type="Proteomes" id="UP000199214"/>
    </source>
</evidence>
<dbReference type="Gene3D" id="1.10.357.10">
    <property type="entry name" value="Tetracycline Repressor, domain 2"/>
    <property type="match status" value="1"/>
</dbReference>
<evidence type="ECO:0000259" key="5">
    <source>
        <dbReference type="PROSITE" id="PS50977"/>
    </source>
</evidence>
<feature type="domain" description="HTH tetR-type" evidence="5">
    <location>
        <begin position="31"/>
        <end position="91"/>
    </location>
</feature>
<dbReference type="AlphaFoldDB" id="A0A1H7L3C4"/>
<dbReference type="InterPro" id="IPR009057">
    <property type="entry name" value="Homeodomain-like_sf"/>
</dbReference>
<dbReference type="InterPro" id="IPR001647">
    <property type="entry name" value="HTH_TetR"/>
</dbReference>